<dbReference type="EMBL" id="UINC01023785">
    <property type="protein sequence ID" value="SVA96146.1"/>
    <property type="molecule type" value="Genomic_DNA"/>
</dbReference>
<dbReference type="Gene3D" id="3.90.580.10">
    <property type="entry name" value="Zinc finger, CHC2-type domain"/>
    <property type="match status" value="1"/>
</dbReference>
<evidence type="ECO:0000313" key="2">
    <source>
        <dbReference type="EMBL" id="SVA96146.1"/>
    </source>
</evidence>
<sequence>MSLYTDQKYVGLISPRLDRLKLVRPNLWNSRCPICGDSQKNKAKKRLYIYEKKQDLFVKCHNCGYGSNLGNFIKTLDPHLHGQYVMERYSQGESGRGKTKEPEFKFEPPKFKPKPTTIELPSI</sequence>
<dbReference type="GO" id="GO:0008270">
    <property type="term" value="F:zinc ion binding"/>
    <property type="evidence" value="ECO:0007669"/>
    <property type="project" value="InterPro"/>
</dbReference>
<feature type="non-terminal residue" evidence="2">
    <location>
        <position position="123"/>
    </location>
</feature>
<name>A0A382A3N5_9ZZZZ</name>
<gene>
    <name evidence="2" type="ORF">METZ01_LOCUS149000</name>
</gene>
<reference evidence="2" key="1">
    <citation type="submission" date="2018-05" db="EMBL/GenBank/DDBJ databases">
        <authorList>
            <person name="Lanie J.A."/>
            <person name="Ng W.-L."/>
            <person name="Kazmierczak K.M."/>
            <person name="Andrzejewski T.M."/>
            <person name="Davidsen T.M."/>
            <person name="Wayne K.J."/>
            <person name="Tettelin H."/>
            <person name="Glass J.I."/>
            <person name="Rusch D."/>
            <person name="Podicherti R."/>
            <person name="Tsui H.-C.T."/>
            <person name="Winkler M.E."/>
        </authorList>
    </citation>
    <scope>NUCLEOTIDE SEQUENCE</scope>
</reference>
<dbReference type="AlphaFoldDB" id="A0A382A3N5"/>
<dbReference type="GO" id="GO:0003677">
    <property type="term" value="F:DNA binding"/>
    <property type="evidence" value="ECO:0007669"/>
    <property type="project" value="InterPro"/>
</dbReference>
<feature type="region of interest" description="Disordered" evidence="1">
    <location>
        <begin position="90"/>
        <end position="123"/>
    </location>
</feature>
<dbReference type="InterPro" id="IPR036977">
    <property type="entry name" value="DNA_primase_Znf_CHC2"/>
</dbReference>
<evidence type="ECO:0000256" key="1">
    <source>
        <dbReference type="SAM" id="MobiDB-lite"/>
    </source>
</evidence>
<accession>A0A382A3N5</accession>
<proteinExistence type="predicted"/>
<evidence type="ECO:0008006" key="3">
    <source>
        <dbReference type="Google" id="ProtNLM"/>
    </source>
</evidence>
<organism evidence="2">
    <name type="scientific">marine metagenome</name>
    <dbReference type="NCBI Taxonomy" id="408172"/>
    <lineage>
        <taxon>unclassified sequences</taxon>
        <taxon>metagenomes</taxon>
        <taxon>ecological metagenomes</taxon>
    </lineage>
</organism>
<feature type="compositionally biased region" description="Basic and acidic residues" evidence="1">
    <location>
        <begin position="95"/>
        <end position="110"/>
    </location>
</feature>
<dbReference type="GO" id="GO:0006260">
    <property type="term" value="P:DNA replication"/>
    <property type="evidence" value="ECO:0007669"/>
    <property type="project" value="InterPro"/>
</dbReference>
<protein>
    <recommendedName>
        <fullName evidence="3">DNA primase</fullName>
    </recommendedName>
</protein>
<feature type="non-terminal residue" evidence="2">
    <location>
        <position position="1"/>
    </location>
</feature>